<dbReference type="EMBL" id="KQ764717">
    <property type="protein sequence ID" value="OAD54445.1"/>
    <property type="molecule type" value="Genomic_DNA"/>
</dbReference>
<sequence length="208" mass="23500">MKSTVGDIELELWAKEIPMACKNCIRLSMEGYYHDTIFHRIIQGFIAYGGDLKGTGGGRISYKITFLSTRFNCCGRDDNDSQFYFTLGSTSELQNKHTMFGKVTGETIYNMLKLTALVDENDMPLHAPIMIKAELMNNPLSDIIPRIIVQESEEVKTVQKLKQQENFNLLSFGEKAEEDEEESATLNKKFCGKSKSAHDHLTDPKLSS</sequence>
<evidence type="ECO:0000256" key="3">
    <source>
        <dbReference type="ARBA" id="ARBA00023242"/>
    </source>
</evidence>
<protein>
    <recommendedName>
        <fullName evidence="4">Spliceosome-associated protein CWC27 homolog</fullName>
    </recommendedName>
    <alternativeName>
        <fullName evidence="5">Probable inactive peptidyl-prolyl cis-trans isomerase CWC27 homolog</fullName>
    </alternativeName>
</protein>
<dbReference type="Pfam" id="PF00160">
    <property type="entry name" value="Pro_isomerase"/>
    <property type="match status" value="1"/>
</dbReference>
<organism evidence="8 9">
    <name type="scientific">Eufriesea mexicana</name>
    <dbReference type="NCBI Taxonomy" id="516756"/>
    <lineage>
        <taxon>Eukaryota</taxon>
        <taxon>Metazoa</taxon>
        <taxon>Ecdysozoa</taxon>
        <taxon>Arthropoda</taxon>
        <taxon>Hexapoda</taxon>
        <taxon>Insecta</taxon>
        <taxon>Pterygota</taxon>
        <taxon>Neoptera</taxon>
        <taxon>Endopterygota</taxon>
        <taxon>Hymenoptera</taxon>
        <taxon>Apocrita</taxon>
        <taxon>Aculeata</taxon>
        <taxon>Apoidea</taxon>
        <taxon>Anthophila</taxon>
        <taxon>Apidae</taxon>
        <taxon>Eufriesea</taxon>
    </lineage>
</organism>
<evidence type="ECO:0000259" key="7">
    <source>
        <dbReference type="PROSITE" id="PS50072"/>
    </source>
</evidence>
<comment type="subunit">
    <text evidence="6">Part of the activated spliceosome B/catalytic step 1 spliceosome, one of the forms of the spliceosome which has a well-formed active site but still cannot catalyze the branching reaction and is composed at least of 52 proteins, the U2, U5 and U6 snRNAs and the pre-mRNA. Recruited during early steps of activated spliceosome B maturation, it is probably one of the first proteins released from this complex as he matures to the spliceosome C complex. Component of the minor spliceosome, which splices U12-type introns.</text>
</comment>
<dbReference type="PANTHER" id="PTHR45625:SF6">
    <property type="entry name" value="SPLICEOSOME-ASSOCIATED PROTEIN CWC27 HOMOLOG"/>
    <property type="match status" value="1"/>
</dbReference>
<accession>A0A310SBK4</accession>
<evidence type="ECO:0000256" key="4">
    <source>
        <dbReference type="ARBA" id="ARBA00040027"/>
    </source>
</evidence>
<keyword evidence="3" id="KW-0539">Nucleus</keyword>
<evidence type="ECO:0000256" key="6">
    <source>
        <dbReference type="ARBA" id="ARBA00046368"/>
    </source>
</evidence>
<dbReference type="Gene3D" id="2.40.100.10">
    <property type="entry name" value="Cyclophilin-like"/>
    <property type="match status" value="1"/>
</dbReference>
<dbReference type="InterPro" id="IPR002130">
    <property type="entry name" value="Cyclophilin-type_PPIase_dom"/>
</dbReference>
<dbReference type="GO" id="GO:0003755">
    <property type="term" value="F:peptidyl-prolyl cis-trans isomerase activity"/>
    <property type="evidence" value="ECO:0007669"/>
    <property type="project" value="InterPro"/>
</dbReference>
<dbReference type="SUPFAM" id="SSF50891">
    <property type="entry name" value="Cyclophilin-like"/>
    <property type="match status" value="1"/>
</dbReference>
<dbReference type="AlphaFoldDB" id="A0A310SBK4"/>
<dbReference type="InterPro" id="IPR044666">
    <property type="entry name" value="Cyclophilin_A-like"/>
</dbReference>
<dbReference type="InterPro" id="IPR029000">
    <property type="entry name" value="Cyclophilin-like_dom_sf"/>
</dbReference>
<proteinExistence type="inferred from homology"/>
<gene>
    <name evidence="8" type="ORF">WN48_07810</name>
</gene>
<name>A0A310SBK4_9HYME</name>
<reference evidence="8 9" key="1">
    <citation type="submission" date="2015-07" db="EMBL/GenBank/DDBJ databases">
        <title>The genome of Eufriesea mexicana.</title>
        <authorList>
            <person name="Pan H."/>
            <person name="Kapheim K."/>
        </authorList>
    </citation>
    <scope>NUCLEOTIDE SEQUENCE [LARGE SCALE GENOMIC DNA]</scope>
    <source>
        <strain evidence="8">0111107269</strain>
        <tissue evidence="8">Whole body</tissue>
    </source>
</reference>
<evidence type="ECO:0000256" key="5">
    <source>
        <dbReference type="ARBA" id="ARBA00042090"/>
    </source>
</evidence>
<dbReference type="PANTHER" id="PTHR45625">
    <property type="entry name" value="PEPTIDYL-PROLYL CIS-TRANS ISOMERASE-RELATED"/>
    <property type="match status" value="1"/>
</dbReference>
<feature type="domain" description="PPIase cyclophilin-type" evidence="7">
    <location>
        <begin position="1"/>
        <end position="144"/>
    </location>
</feature>
<comment type="subcellular location">
    <subcellularLocation>
        <location evidence="1">Nucleus</location>
    </subcellularLocation>
</comment>
<keyword evidence="9" id="KW-1185">Reference proteome</keyword>
<evidence type="ECO:0000256" key="1">
    <source>
        <dbReference type="ARBA" id="ARBA00004123"/>
    </source>
</evidence>
<keyword evidence="8" id="KW-0413">Isomerase</keyword>
<dbReference type="PROSITE" id="PS50072">
    <property type="entry name" value="CSA_PPIASE_2"/>
    <property type="match status" value="1"/>
</dbReference>
<evidence type="ECO:0000313" key="9">
    <source>
        <dbReference type="Proteomes" id="UP000250275"/>
    </source>
</evidence>
<evidence type="ECO:0000313" key="8">
    <source>
        <dbReference type="EMBL" id="OAD54445.1"/>
    </source>
</evidence>
<dbReference type="OrthoDB" id="442970at2759"/>
<evidence type="ECO:0000256" key="2">
    <source>
        <dbReference type="ARBA" id="ARBA00007365"/>
    </source>
</evidence>
<comment type="similarity">
    <text evidence="2">Belongs to the cyclophilin-type PPIase family.</text>
</comment>
<dbReference type="Proteomes" id="UP000250275">
    <property type="component" value="Unassembled WGS sequence"/>
</dbReference>
<dbReference type="GO" id="GO:0071013">
    <property type="term" value="C:catalytic step 2 spliceosome"/>
    <property type="evidence" value="ECO:0007669"/>
    <property type="project" value="TreeGrafter"/>
</dbReference>